<sequence>ALDQERDLLALSAKEKAELRIAHLQRTRSHRSPSSRLPSRSSKTSHSGKSALSDRRIEARANAEAAMQSEAAAEAARKKAEAACKQAEAATESACQQAEAAYKRAEMEAELEILQMEKEQASTIVRVKVLEQALGGVQDQHCLIPAESEGPVERTSKYVLNQDASNAKEPSLQHPGTTPATHSTGQCLLPVTSTIAVPNSAQPAELQMPAQQQVNYTDEVTQHKILPPTITQVDCNSKLQPAKALETKPLLNAHATSFYPGSSHLYMPESLYNPRVPQVTQTPKSERSDLSDFARYMIHHEL</sequence>
<name>A0A1B8YAC7_XENTR</name>
<feature type="compositionally biased region" description="Low complexity" evidence="2">
    <location>
        <begin position="34"/>
        <end position="51"/>
    </location>
</feature>
<gene>
    <name evidence="3" type="ORF">XENTR_v90026458mg</name>
</gene>
<evidence type="ECO:0000256" key="1">
    <source>
        <dbReference type="SAM" id="Coils"/>
    </source>
</evidence>
<reference evidence="3" key="3">
    <citation type="submission" date="2016-05" db="EMBL/GenBank/DDBJ databases">
        <title>WGS assembly of Xenopus tropicalis.</title>
        <authorList>
            <person name="Sessions A."/>
            <person name="Jenkins J."/>
            <person name="Mitros T."/>
            <person name="Lyons J.T."/>
            <person name="Dichmann D.S."/>
            <person name="Robert J."/>
            <person name="Harland R.M."/>
            <person name="Rokhsar D.S."/>
        </authorList>
    </citation>
    <scope>NUCLEOTIDE SEQUENCE</scope>
    <source>
        <strain evidence="3">Nigerian</strain>
    </source>
</reference>
<feature type="region of interest" description="Disordered" evidence="2">
    <location>
        <begin position="22"/>
        <end position="55"/>
    </location>
</feature>
<reference evidence="3" key="1">
    <citation type="submission" date="2009-11" db="EMBL/GenBank/DDBJ databases">
        <authorList>
            <consortium name="US DOE Joint Genome Institute (JGI-PGF)"/>
            <person name="Ottilar R."/>
            <person name="Schmutz J."/>
            <person name="Salamov A."/>
            <person name="Cheng J.F."/>
            <person name="Lucas S."/>
            <person name="Pitluck S."/>
            <person name="Gundlach H."/>
            <person name="Guo Y."/>
            <person name="Haberer G."/>
            <person name="Nasrallah J."/>
            <person name="Mayer K.F.X."/>
            <person name="van de Peer Y."/>
            <person name="Weigel D."/>
            <person name="Grigoriev I.V."/>
        </authorList>
    </citation>
    <scope>NUCLEOTIDE SEQUENCE</scope>
    <source>
        <strain evidence="3">Nigerian</strain>
    </source>
</reference>
<feature type="coiled-coil region" evidence="1">
    <location>
        <begin position="70"/>
        <end position="124"/>
    </location>
</feature>
<dbReference type="AlphaFoldDB" id="A0A1B8YAC7"/>
<reference evidence="3" key="2">
    <citation type="journal article" date="2010" name="Science">
        <title>The genome of the Western clawed frog Xenopus tropicalis.</title>
        <authorList>
            <person name="Hellsten U."/>
            <person name="Harland R.M."/>
            <person name="Gilchrist M.J."/>
            <person name="Hendrix D."/>
            <person name="Jurka J."/>
            <person name="Kapitonov V."/>
            <person name="Ovcharenko I."/>
            <person name="Putnam N.H."/>
            <person name="Shu S."/>
            <person name="Taher L."/>
            <person name="Blitz I.L."/>
            <person name="Blumberg B."/>
            <person name="Dichmann D.S."/>
            <person name="Dubchak I."/>
            <person name="Amaya E."/>
            <person name="Detter J.C."/>
            <person name="Fletcher R."/>
            <person name="Gerhard D.S."/>
            <person name="Goodstein D."/>
            <person name="Graves T."/>
            <person name="Grigoriev I.V."/>
            <person name="Grimwood J."/>
            <person name="Kawashima T."/>
            <person name="Lindquist E."/>
            <person name="Lucas S.M."/>
            <person name="Mead P.E."/>
            <person name="Mitros T."/>
            <person name="Ogino H."/>
            <person name="Ohta Y."/>
            <person name="Poliakov A.V."/>
            <person name="Pollet N."/>
            <person name="Robert J."/>
            <person name="Salamov A."/>
            <person name="Sater A.K."/>
            <person name="Schmutz J."/>
            <person name="Terry A."/>
            <person name="Vize P.D."/>
            <person name="Warren W.C."/>
            <person name="Wells D."/>
            <person name="Wills A."/>
            <person name="Wilson R.K."/>
            <person name="Zimmerman L.B."/>
            <person name="Zorn A.M."/>
            <person name="Grainger R."/>
            <person name="Grammer T."/>
            <person name="Khokha M.K."/>
            <person name="Richardson P.M."/>
            <person name="Rokhsar D.S."/>
        </authorList>
    </citation>
    <scope>NUCLEOTIDE SEQUENCE [LARGE SCALE GENOMIC DNA]</scope>
    <source>
        <strain evidence="3">Nigerian</strain>
    </source>
</reference>
<evidence type="ECO:0000313" key="3">
    <source>
        <dbReference type="EMBL" id="OCA19964.1"/>
    </source>
</evidence>
<evidence type="ECO:0000256" key="2">
    <source>
        <dbReference type="SAM" id="MobiDB-lite"/>
    </source>
</evidence>
<keyword evidence="1" id="KW-0175">Coiled coil</keyword>
<dbReference type="EMBL" id="KV460359">
    <property type="protein sequence ID" value="OCA19964.1"/>
    <property type="molecule type" value="Genomic_DNA"/>
</dbReference>
<protein>
    <submittedName>
        <fullName evidence="3">Uncharacterized protein</fullName>
    </submittedName>
</protein>
<feature type="non-terminal residue" evidence="3">
    <location>
        <position position="1"/>
    </location>
</feature>
<organism evidence="3">
    <name type="scientific">Xenopus tropicalis</name>
    <name type="common">Western clawed frog</name>
    <name type="synonym">Silurana tropicalis</name>
    <dbReference type="NCBI Taxonomy" id="8364"/>
    <lineage>
        <taxon>Eukaryota</taxon>
        <taxon>Metazoa</taxon>
        <taxon>Chordata</taxon>
        <taxon>Craniata</taxon>
        <taxon>Vertebrata</taxon>
        <taxon>Euteleostomi</taxon>
        <taxon>Amphibia</taxon>
        <taxon>Batrachia</taxon>
        <taxon>Anura</taxon>
        <taxon>Pipoidea</taxon>
        <taxon>Pipidae</taxon>
        <taxon>Xenopodinae</taxon>
        <taxon>Xenopus</taxon>
        <taxon>Silurana</taxon>
    </lineage>
</organism>
<proteinExistence type="predicted"/>
<accession>A0A1B8YAC7</accession>
<feature type="compositionally biased region" description="Basic residues" evidence="2">
    <location>
        <begin position="23"/>
        <end position="33"/>
    </location>
</feature>